<dbReference type="OrthoDB" id="2889637at2"/>
<dbReference type="STRING" id="266892.SAMN04488054_10553"/>
<evidence type="ECO:0000256" key="1">
    <source>
        <dbReference type="SAM" id="Phobius"/>
    </source>
</evidence>
<dbReference type="Proteomes" id="UP000199668">
    <property type="component" value="Unassembled WGS sequence"/>
</dbReference>
<evidence type="ECO:0000313" key="2">
    <source>
        <dbReference type="EMBL" id="SFL78910.1"/>
    </source>
</evidence>
<dbReference type="InterPro" id="IPR058725">
    <property type="entry name" value="YczF"/>
</dbReference>
<keyword evidence="3" id="KW-1185">Reference proteome</keyword>
<dbReference type="Pfam" id="PF26310">
    <property type="entry name" value="YczF"/>
    <property type="match status" value="1"/>
</dbReference>
<evidence type="ECO:0000313" key="3">
    <source>
        <dbReference type="Proteomes" id="UP000199668"/>
    </source>
</evidence>
<gene>
    <name evidence="2" type="ORF">SAMN04488054_10553</name>
</gene>
<keyword evidence="1" id="KW-0472">Membrane</keyword>
<protein>
    <submittedName>
        <fullName evidence="2">Uncharacterized protein</fullName>
    </submittedName>
</protein>
<keyword evidence="1" id="KW-0812">Transmembrane</keyword>
<keyword evidence="1" id="KW-1133">Transmembrane helix</keyword>
<sequence>MKTAGITCLLFSTLLGFSLVIDIALGFNVNDAVRNTLNPFRVMDTGEMAVIGVFILVLAADLMMAFIRKRKEGAGKKKGRMK</sequence>
<proteinExistence type="predicted"/>
<dbReference type="EMBL" id="FOTY01000005">
    <property type="protein sequence ID" value="SFL78910.1"/>
    <property type="molecule type" value="Genomic_DNA"/>
</dbReference>
<dbReference type="AlphaFoldDB" id="A0A1I4KJD1"/>
<dbReference type="RefSeq" id="WP_090926162.1">
    <property type="nucleotide sequence ID" value="NZ_FOTY01000005.1"/>
</dbReference>
<organism evidence="2 3">
    <name type="scientific">Salibacterium qingdaonense</name>
    <dbReference type="NCBI Taxonomy" id="266892"/>
    <lineage>
        <taxon>Bacteria</taxon>
        <taxon>Bacillati</taxon>
        <taxon>Bacillota</taxon>
        <taxon>Bacilli</taxon>
        <taxon>Bacillales</taxon>
        <taxon>Bacillaceae</taxon>
    </lineage>
</organism>
<feature type="transmembrane region" description="Helical" evidence="1">
    <location>
        <begin position="50"/>
        <end position="67"/>
    </location>
</feature>
<accession>A0A1I4KJD1</accession>
<reference evidence="2 3" key="1">
    <citation type="submission" date="2016-10" db="EMBL/GenBank/DDBJ databases">
        <authorList>
            <person name="de Groot N.N."/>
        </authorList>
    </citation>
    <scope>NUCLEOTIDE SEQUENCE [LARGE SCALE GENOMIC DNA]</scope>
    <source>
        <strain evidence="2 3">CGMCC 1.6134</strain>
    </source>
</reference>
<name>A0A1I4KJD1_9BACI</name>